<evidence type="ECO:0000313" key="2">
    <source>
        <dbReference type="Proteomes" id="UP001220064"/>
    </source>
</evidence>
<proteinExistence type="predicted"/>
<gene>
    <name evidence="1" type="ORF">CMASS_03535</name>
</gene>
<evidence type="ECO:0000313" key="1">
    <source>
        <dbReference type="EMBL" id="WCZ32161.1"/>
    </source>
</evidence>
<sequence length="112" mass="11754">MDIAARTLQVSTAEGMVIVVLDQEAAAALQETLARDESAALHGPAGAGKPAGEVVYFVPTWRAALAVHDPRYGWAVPVDGEERVGIAKLGTAPQEVEVSARLGLVIEETPRP</sequence>
<dbReference type="Proteomes" id="UP001220064">
    <property type="component" value="Chromosome"/>
</dbReference>
<organism evidence="1 2">
    <name type="scientific">Corynebacterium massiliense DSM 45435</name>
    <dbReference type="NCBI Taxonomy" id="1121364"/>
    <lineage>
        <taxon>Bacteria</taxon>
        <taxon>Bacillati</taxon>
        <taxon>Actinomycetota</taxon>
        <taxon>Actinomycetes</taxon>
        <taxon>Mycobacteriales</taxon>
        <taxon>Corynebacteriaceae</taxon>
        <taxon>Corynebacterium</taxon>
    </lineage>
</organism>
<protein>
    <recommendedName>
        <fullName evidence="3">Cyclophilin-like domain-containing protein</fullName>
    </recommendedName>
</protein>
<keyword evidence="2" id="KW-1185">Reference proteome</keyword>
<dbReference type="EMBL" id="CP063189">
    <property type="protein sequence ID" value="WCZ32161.1"/>
    <property type="molecule type" value="Genomic_DNA"/>
</dbReference>
<evidence type="ECO:0008006" key="3">
    <source>
        <dbReference type="Google" id="ProtNLM"/>
    </source>
</evidence>
<name>A0ABY7U658_9CORY</name>
<accession>A0ABY7U658</accession>
<reference evidence="1 2" key="1">
    <citation type="submission" date="2020-10" db="EMBL/GenBank/DDBJ databases">
        <title>Complete genome sequence of Corynebacterium massiliense DSM 45435, type strain of Corynebacterium massiliense.</title>
        <authorList>
            <person name="Busche T."/>
            <person name="Kalinowski J."/>
            <person name="Ruckert C."/>
        </authorList>
    </citation>
    <scope>NUCLEOTIDE SEQUENCE [LARGE SCALE GENOMIC DNA]</scope>
    <source>
        <strain evidence="1 2">DSM 45435</strain>
    </source>
</reference>